<dbReference type="Gene3D" id="3.30.70.330">
    <property type="match status" value="1"/>
</dbReference>
<gene>
    <name evidence="3" type="ORF">EF384_03740</name>
</gene>
<dbReference type="InterPro" id="IPR012677">
    <property type="entry name" value="Nucleotide-bd_a/b_plait_sf"/>
</dbReference>
<dbReference type="PANTHER" id="PTHR13633">
    <property type="entry name" value="MITOCHONDRIAL TRANSCRIPTION RESCUE FACTOR 1"/>
    <property type="match status" value="1"/>
</dbReference>
<dbReference type="AlphaFoldDB" id="A0A3N4GNX4"/>
<sequence length="264" mass="29856">MADKNQLFQHFHPEEHAFVEKVTDWFNTVIDQYAPVVTPFLNPREVAIITMIIGNNEEVKVDFFGGYPGAENQRAVLAPGYYDIQPSDFEIVAFDIHYAAKFNSIEHRQILGTLLGQGVERNRIGDIIQAKGDWQFFVDAKIADFLEFEVDKMGGSKVKLVRINQASQIIQPISDWKPMEVTLSSLRFDTFISEGFRIPRAKAKLLIEGGAAKLNWGQVLDAKRPLSPGDIASVRGYGRLKYVATLMETKKGKIRVQIELIKNK</sequence>
<dbReference type="OrthoDB" id="9812787at2"/>
<dbReference type="Proteomes" id="UP000273977">
    <property type="component" value="Unassembled WGS sequence"/>
</dbReference>
<feature type="domain" description="RNA-binding S4" evidence="2">
    <location>
        <begin position="186"/>
        <end position="255"/>
    </location>
</feature>
<evidence type="ECO:0000313" key="4">
    <source>
        <dbReference type="Proteomes" id="UP000273977"/>
    </source>
</evidence>
<dbReference type="PANTHER" id="PTHR13633:SF3">
    <property type="entry name" value="MITOCHONDRIAL TRANSCRIPTION RESCUE FACTOR 1"/>
    <property type="match status" value="1"/>
</dbReference>
<reference evidence="3 4" key="1">
    <citation type="submission" date="2018-11" db="EMBL/GenBank/DDBJ databases">
        <title>Aerococcus sp. SJQ22, whole genome shotgun sequence.</title>
        <authorList>
            <person name="Sun L."/>
            <person name="Gao X."/>
            <person name="Chen W."/>
            <person name="Huang K."/>
        </authorList>
    </citation>
    <scope>NUCLEOTIDE SEQUENCE [LARGE SCALE GENOMIC DNA]</scope>
    <source>
        <strain evidence="3 4">SJQ22</strain>
    </source>
</reference>
<accession>A0A3N4GNX4</accession>
<evidence type="ECO:0000259" key="2">
    <source>
        <dbReference type="SMART" id="SM00363"/>
    </source>
</evidence>
<dbReference type="SMART" id="SM00363">
    <property type="entry name" value="S4"/>
    <property type="match status" value="1"/>
</dbReference>
<evidence type="ECO:0000256" key="1">
    <source>
        <dbReference type="PROSITE-ProRule" id="PRU00182"/>
    </source>
</evidence>
<dbReference type="InterPro" id="IPR002942">
    <property type="entry name" value="S4_RNA-bd"/>
</dbReference>
<dbReference type="Pfam" id="PF21278">
    <property type="entry name" value="YlmH_1st"/>
    <property type="match status" value="1"/>
</dbReference>
<dbReference type="Gene3D" id="3.30.1370.160">
    <property type="match status" value="1"/>
</dbReference>
<name>A0A3N4GNX4_9LACT</name>
<dbReference type="CDD" id="cd00165">
    <property type="entry name" value="S4"/>
    <property type="match status" value="1"/>
</dbReference>
<dbReference type="RefSeq" id="WP_123779647.1">
    <property type="nucleotide sequence ID" value="NZ_RKMG01000008.1"/>
</dbReference>
<dbReference type="GO" id="GO:0003723">
    <property type="term" value="F:RNA binding"/>
    <property type="evidence" value="ECO:0007669"/>
    <property type="project" value="UniProtKB-KW"/>
</dbReference>
<evidence type="ECO:0000313" key="3">
    <source>
        <dbReference type="EMBL" id="RPA60821.1"/>
    </source>
</evidence>
<organism evidence="3 4">
    <name type="scientific">Aerococcus agrisoli</name>
    <dbReference type="NCBI Taxonomy" id="2487350"/>
    <lineage>
        <taxon>Bacteria</taxon>
        <taxon>Bacillati</taxon>
        <taxon>Bacillota</taxon>
        <taxon>Bacilli</taxon>
        <taxon>Lactobacillales</taxon>
        <taxon>Aerococcaceae</taxon>
        <taxon>Aerococcus</taxon>
    </lineage>
</organism>
<dbReference type="InterPro" id="IPR040591">
    <property type="entry name" value="RqcP2_RBD"/>
</dbReference>
<dbReference type="PROSITE" id="PS50889">
    <property type="entry name" value="S4"/>
    <property type="match status" value="1"/>
</dbReference>
<proteinExistence type="predicted"/>
<dbReference type="SUPFAM" id="SSF55174">
    <property type="entry name" value="Alpha-L RNA-binding motif"/>
    <property type="match status" value="1"/>
</dbReference>
<dbReference type="Pfam" id="PF17774">
    <property type="entry name" value="YlmH_RBD"/>
    <property type="match status" value="1"/>
</dbReference>
<comment type="caution">
    <text evidence="3">The sequence shown here is derived from an EMBL/GenBank/DDBJ whole genome shotgun (WGS) entry which is preliminary data.</text>
</comment>
<dbReference type="InterPro" id="IPR048443">
    <property type="entry name" value="RqcP2_N"/>
</dbReference>
<protein>
    <submittedName>
        <fullName evidence="3">S4 domain-containing protein YlmH</fullName>
    </submittedName>
</protein>
<keyword evidence="1" id="KW-0694">RNA-binding</keyword>
<dbReference type="EMBL" id="RKMG01000008">
    <property type="protein sequence ID" value="RPA60821.1"/>
    <property type="molecule type" value="Genomic_DNA"/>
</dbReference>
<keyword evidence="4" id="KW-1185">Reference proteome</keyword>